<reference evidence="1 2" key="1">
    <citation type="submission" date="2020-08" db="EMBL/GenBank/DDBJ databases">
        <title>Genomic Encyclopedia of Type Strains, Phase IV (KMG-IV): sequencing the most valuable type-strain genomes for metagenomic binning, comparative biology and taxonomic classification.</title>
        <authorList>
            <person name="Goeker M."/>
        </authorList>
    </citation>
    <scope>NUCLEOTIDE SEQUENCE [LARGE SCALE GENOMIC DNA]</scope>
    <source>
        <strain evidence="1 2">DSM 103336</strain>
    </source>
</reference>
<dbReference type="RefSeq" id="WP_157174953.1">
    <property type="nucleotide sequence ID" value="NZ_BMJP01000001.1"/>
</dbReference>
<dbReference type="Gene3D" id="2.30.110.10">
    <property type="entry name" value="Electron Transport, Fmn-binding Protein, Chain A"/>
    <property type="match status" value="1"/>
</dbReference>
<dbReference type="Proteomes" id="UP000546701">
    <property type="component" value="Unassembled WGS sequence"/>
</dbReference>
<dbReference type="AlphaFoldDB" id="A0A7W9F090"/>
<organism evidence="1 2">
    <name type="scientific">Sphingomonas prati</name>
    <dbReference type="NCBI Taxonomy" id="1843237"/>
    <lineage>
        <taxon>Bacteria</taxon>
        <taxon>Pseudomonadati</taxon>
        <taxon>Pseudomonadota</taxon>
        <taxon>Alphaproteobacteria</taxon>
        <taxon>Sphingomonadales</taxon>
        <taxon>Sphingomonadaceae</taxon>
        <taxon>Sphingomonas</taxon>
    </lineage>
</organism>
<dbReference type="SUPFAM" id="SSF50475">
    <property type="entry name" value="FMN-binding split barrel"/>
    <property type="match status" value="1"/>
</dbReference>
<dbReference type="InterPro" id="IPR007396">
    <property type="entry name" value="TR_PAI2-type"/>
</dbReference>
<dbReference type="PANTHER" id="PTHR35802:SF1">
    <property type="entry name" value="PROTEASE SYNTHASE AND SPORULATION PROTEIN PAI 2"/>
    <property type="match status" value="1"/>
</dbReference>
<name>A0A7W9F090_9SPHN</name>
<dbReference type="EMBL" id="JACIJR010000001">
    <property type="protein sequence ID" value="MBB5728086.1"/>
    <property type="molecule type" value="Genomic_DNA"/>
</dbReference>
<sequence>MHPDPAFAWTDADAIRAFVDTVAFAHIFVAGPNGAAVVHAPVLPVGPDRLQFHMPYRNRATPLIANAVVIASFGGVQGYVSPDWYGVADQVPSWNYRAVEAEGLATPLDRDGLISHLDRLSDAHERQLAPKPAWTRHKMSPGRFDAMLGAIAGYELIVTEWRGTAKLSQNKPARVVDALLAHMPDGALAAEIRSARPAIPGTRS</sequence>
<gene>
    <name evidence="1" type="ORF">FHS99_000542</name>
</gene>
<accession>A0A7W9F090</accession>
<protein>
    <submittedName>
        <fullName evidence="1">Transcriptional regulator</fullName>
    </submittedName>
</protein>
<dbReference type="InterPro" id="IPR012349">
    <property type="entry name" value="Split_barrel_FMN-bd"/>
</dbReference>
<comment type="caution">
    <text evidence="1">The sequence shown here is derived from an EMBL/GenBank/DDBJ whole genome shotgun (WGS) entry which is preliminary data.</text>
</comment>
<evidence type="ECO:0000313" key="1">
    <source>
        <dbReference type="EMBL" id="MBB5728086.1"/>
    </source>
</evidence>
<dbReference type="OrthoDB" id="9794948at2"/>
<dbReference type="Pfam" id="PF04299">
    <property type="entry name" value="FMN_bind_2"/>
    <property type="match status" value="1"/>
</dbReference>
<dbReference type="PANTHER" id="PTHR35802">
    <property type="entry name" value="PROTEASE SYNTHASE AND SPORULATION PROTEIN PAI 2"/>
    <property type="match status" value="1"/>
</dbReference>
<proteinExistence type="predicted"/>
<keyword evidence="2" id="KW-1185">Reference proteome</keyword>
<evidence type="ECO:0000313" key="2">
    <source>
        <dbReference type="Proteomes" id="UP000546701"/>
    </source>
</evidence>